<gene>
    <name evidence="8" type="ORF">FA15DRAFT_613850</name>
</gene>
<evidence type="ECO:0000259" key="7">
    <source>
        <dbReference type="Pfam" id="PF00155"/>
    </source>
</evidence>
<dbReference type="STRING" id="230819.A0A5C3L446"/>
<evidence type="ECO:0000313" key="9">
    <source>
        <dbReference type="Proteomes" id="UP000307440"/>
    </source>
</evidence>
<dbReference type="AlphaFoldDB" id="A0A5C3L446"/>
<organism evidence="8 9">
    <name type="scientific">Coprinopsis marcescibilis</name>
    <name type="common">Agaric fungus</name>
    <name type="synonym">Psathyrella marcescibilis</name>
    <dbReference type="NCBI Taxonomy" id="230819"/>
    <lineage>
        <taxon>Eukaryota</taxon>
        <taxon>Fungi</taxon>
        <taxon>Dikarya</taxon>
        <taxon>Basidiomycota</taxon>
        <taxon>Agaricomycotina</taxon>
        <taxon>Agaricomycetes</taxon>
        <taxon>Agaricomycetidae</taxon>
        <taxon>Agaricales</taxon>
        <taxon>Agaricineae</taxon>
        <taxon>Psathyrellaceae</taxon>
        <taxon>Coprinopsis</taxon>
    </lineage>
</organism>
<dbReference type="GO" id="GO:1901605">
    <property type="term" value="P:alpha-amino acid metabolic process"/>
    <property type="evidence" value="ECO:0007669"/>
    <property type="project" value="TreeGrafter"/>
</dbReference>
<name>A0A5C3L446_COPMA</name>
<keyword evidence="4 8" id="KW-0808">Transferase</keyword>
<dbReference type="PANTHER" id="PTHR42790">
    <property type="entry name" value="AMINOTRANSFERASE"/>
    <property type="match status" value="1"/>
</dbReference>
<dbReference type="Pfam" id="PF00155">
    <property type="entry name" value="Aminotran_1_2"/>
    <property type="match status" value="1"/>
</dbReference>
<proteinExistence type="inferred from homology"/>
<evidence type="ECO:0000256" key="4">
    <source>
        <dbReference type="ARBA" id="ARBA00022679"/>
    </source>
</evidence>
<sequence length="471" mass="51651">MASSQPSTTAISEASNASVTPSQAVKRLPDSYYDDFLSNNAKERKASPIRSLFPLEKTPGLISLLAGKPNETTFPFTSLSFKARSPTDPAQEIDLTLEDVDLKQGLQYGDTAGFKKLLDWLFGLQENQHGRKRGEGWRISVGSGSQDLIFKAVQALVNPGDAVLVESPVYAGVIPMFSTLHCEQVEVETDSQGIRSSSLRTILEGWPTGKPKPKVLYTVPYGCNPTGMTASLARRKEVLQLAREHSFIILEDDPYFYLYYGKAPRYPSYFSLEREEPEVGRVLRFDSLSKVLSAGVRIGFASGPEKLLNAIDASTATSNLQTSSLTQSIIYTLLNAWGYDGFKAHTDAVAGFYREKRDIFERAMVKHLTGLAEWSTPEAGMFFWFKLLLTSDGKEGDSQAVIRTTAFNRGVLALPGTVFLPNGRRSAYVRAAFSLAGEEDVERAVERLRLAVLDERGEGAGEGAEGVEGAQ</sequence>
<dbReference type="InterPro" id="IPR050859">
    <property type="entry name" value="Class-I_PLP-dep_aminotransf"/>
</dbReference>
<keyword evidence="3" id="KW-0032">Aminotransferase</keyword>
<dbReference type="PANTHER" id="PTHR42790:SF19">
    <property type="entry name" value="KYNURENINE_ALPHA-AMINOADIPATE AMINOTRANSFERASE, MITOCHONDRIAL"/>
    <property type="match status" value="1"/>
</dbReference>
<feature type="region of interest" description="Disordered" evidence="6">
    <location>
        <begin position="1"/>
        <end position="22"/>
    </location>
</feature>
<reference evidence="8 9" key="1">
    <citation type="journal article" date="2019" name="Nat. Ecol. Evol.">
        <title>Megaphylogeny resolves global patterns of mushroom evolution.</title>
        <authorList>
            <person name="Varga T."/>
            <person name="Krizsan K."/>
            <person name="Foldi C."/>
            <person name="Dima B."/>
            <person name="Sanchez-Garcia M."/>
            <person name="Sanchez-Ramirez S."/>
            <person name="Szollosi G.J."/>
            <person name="Szarkandi J.G."/>
            <person name="Papp V."/>
            <person name="Albert L."/>
            <person name="Andreopoulos W."/>
            <person name="Angelini C."/>
            <person name="Antonin V."/>
            <person name="Barry K.W."/>
            <person name="Bougher N.L."/>
            <person name="Buchanan P."/>
            <person name="Buyck B."/>
            <person name="Bense V."/>
            <person name="Catcheside P."/>
            <person name="Chovatia M."/>
            <person name="Cooper J."/>
            <person name="Damon W."/>
            <person name="Desjardin D."/>
            <person name="Finy P."/>
            <person name="Geml J."/>
            <person name="Haridas S."/>
            <person name="Hughes K."/>
            <person name="Justo A."/>
            <person name="Karasinski D."/>
            <person name="Kautmanova I."/>
            <person name="Kiss B."/>
            <person name="Kocsube S."/>
            <person name="Kotiranta H."/>
            <person name="LaButti K.M."/>
            <person name="Lechner B.E."/>
            <person name="Liimatainen K."/>
            <person name="Lipzen A."/>
            <person name="Lukacs Z."/>
            <person name="Mihaltcheva S."/>
            <person name="Morgado L.N."/>
            <person name="Niskanen T."/>
            <person name="Noordeloos M.E."/>
            <person name="Ohm R.A."/>
            <person name="Ortiz-Santana B."/>
            <person name="Ovrebo C."/>
            <person name="Racz N."/>
            <person name="Riley R."/>
            <person name="Savchenko A."/>
            <person name="Shiryaev A."/>
            <person name="Soop K."/>
            <person name="Spirin V."/>
            <person name="Szebenyi C."/>
            <person name="Tomsovsky M."/>
            <person name="Tulloss R.E."/>
            <person name="Uehling J."/>
            <person name="Grigoriev I.V."/>
            <person name="Vagvolgyi C."/>
            <person name="Papp T."/>
            <person name="Martin F.M."/>
            <person name="Miettinen O."/>
            <person name="Hibbett D.S."/>
            <person name="Nagy L.G."/>
        </authorList>
    </citation>
    <scope>NUCLEOTIDE SEQUENCE [LARGE SCALE GENOMIC DNA]</scope>
    <source>
        <strain evidence="8 9">CBS 121175</strain>
    </source>
</reference>
<evidence type="ECO:0000256" key="3">
    <source>
        <dbReference type="ARBA" id="ARBA00022576"/>
    </source>
</evidence>
<keyword evidence="9" id="KW-1185">Reference proteome</keyword>
<feature type="domain" description="Aminotransferase class I/classII large" evidence="7">
    <location>
        <begin position="105"/>
        <end position="448"/>
    </location>
</feature>
<evidence type="ECO:0000256" key="5">
    <source>
        <dbReference type="ARBA" id="ARBA00022898"/>
    </source>
</evidence>
<accession>A0A5C3L446</accession>
<dbReference type="InterPro" id="IPR004839">
    <property type="entry name" value="Aminotransferase_I/II_large"/>
</dbReference>
<evidence type="ECO:0000256" key="2">
    <source>
        <dbReference type="ARBA" id="ARBA00007441"/>
    </source>
</evidence>
<keyword evidence="5" id="KW-0663">Pyridoxal phosphate</keyword>
<dbReference type="GO" id="GO:0030170">
    <property type="term" value="F:pyridoxal phosphate binding"/>
    <property type="evidence" value="ECO:0007669"/>
    <property type="project" value="InterPro"/>
</dbReference>
<dbReference type="InterPro" id="IPR015424">
    <property type="entry name" value="PyrdxlP-dep_Trfase"/>
</dbReference>
<dbReference type="Gene3D" id="3.40.640.10">
    <property type="entry name" value="Type I PLP-dependent aspartate aminotransferase-like (Major domain)"/>
    <property type="match status" value="1"/>
</dbReference>
<evidence type="ECO:0000256" key="1">
    <source>
        <dbReference type="ARBA" id="ARBA00001933"/>
    </source>
</evidence>
<dbReference type="OrthoDB" id="691673at2759"/>
<evidence type="ECO:0000256" key="6">
    <source>
        <dbReference type="SAM" id="MobiDB-lite"/>
    </source>
</evidence>
<dbReference type="Proteomes" id="UP000307440">
    <property type="component" value="Unassembled WGS sequence"/>
</dbReference>
<comment type="cofactor">
    <cofactor evidence="1">
        <name>pyridoxal 5'-phosphate</name>
        <dbReference type="ChEBI" id="CHEBI:597326"/>
    </cofactor>
</comment>
<evidence type="ECO:0000313" key="8">
    <source>
        <dbReference type="EMBL" id="TFK27485.1"/>
    </source>
</evidence>
<dbReference type="EMBL" id="ML210164">
    <property type="protein sequence ID" value="TFK27485.1"/>
    <property type="molecule type" value="Genomic_DNA"/>
</dbReference>
<protein>
    <submittedName>
        <fullName evidence="8">PLP-dependent transferase</fullName>
    </submittedName>
</protein>
<dbReference type="InterPro" id="IPR015421">
    <property type="entry name" value="PyrdxlP-dep_Trfase_major"/>
</dbReference>
<dbReference type="CDD" id="cd00609">
    <property type="entry name" value="AAT_like"/>
    <property type="match status" value="1"/>
</dbReference>
<dbReference type="GO" id="GO:0008483">
    <property type="term" value="F:transaminase activity"/>
    <property type="evidence" value="ECO:0007669"/>
    <property type="project" value="UniProtKB-KW"/>
</dbReference>
<dbReference type="SUPFAM" id="SSF53383">
    <property type="entry name" value="PLP-dependent transferases"/>
    <property type="match status" value="1"/>
</dbReference>
<comment type="similarity">
    <text evidence="2">Belongs to the class-I pyridoxal-phosphate-dependent aminotransferase family.</text>
</comment>